<dbReference type="OrthoDB" id="276165at2"/>
<dbReference type="GO" id="GO:0005840">
    <property type="term" value="C:ribosome"/>
    <property type="evidence" value="ECO:0007669"/>
    <property type="project" value="UniProtKB-KW"/>
</dbReference>
<name>E8R2K1_ISOPI</name>
<dbReference type="Proteomes" id="UP000008631">
    <property type="component" value="Chromosome"/>
</dbReference>
<evidence type="ECO:0000313" key="2">
    <source>
        <dbReference type="Proteomes" id="UP000008631"/>
    </source>
</evidence>
<keyword evidence="1" id="KW-0689">Ribosomal protein</keyword>
<dbReference type="InParanoid" id="E8R2K1"/>
<dbReference type="InterPro" id="IPR012657">
    <property type="entry name" value="23S_rRNA-intervening_sequence"/>
</dbReference>
<gene>
    <name evidence="1" type="ordered locus">Isop_1921</name>
</gene>
<dbReference type="EMBL" id="CP002353">
    <property type="protein sequence ID" value="ADV62501.1"/>
    <property type="molecule type" value="Genomic_DNA"/>
</dbReference>
<evidence type="ECO:0000313" key="1">
    <source>
        <dbReference type="EMBL" id="ADV62501.1"/>
    </source>
</evidence>
<dbReference type="KEGG" id="ipa:Isop_1921"/>
<organism evidence="1 2">
    <name type="scientific">Isosphaera pallida (strain ATCC 43644 / DSM 9630 / IS1B)</name>
    <dbReference type="NCBI Taxonomy" id="575540"/>
    <lineage>
        <taxon>Bacteria</taxon>
        <taxon>Pseudomonadati</taxon>
        <taxon>Planctomycetota</taxon>
        <taxon>Planctomycetia</taxon>
        <taxon>Isosphaerales</taxon>
        <taxon>Isosphaeraceae</taxon>
        <taxon>Isosphaera</taxon>
    </lineage>
</organism>
<dbReference type="RefSeq" id="WP_013564789.1">
    <property type="nucleotide sequence ID" value="NC_014962.1"/>
</dbReference>
<dbReference type="InterPro" id="IPR036583">
    <property type="entry name" value="23S_rRNA_IVS_sf"/>
</dbReference>
<dbReference type="HOGENOM" id="CLU_129874_0_6_0"/>
<dbReference type="PANTHER" id="PTHR38471">
    <property type="entry name" value="FOUR HELIX BUNDLE PROTEIN"/>
    <property type="match status" value="1"/>
</dbReference>
<dbReference type="eggNOG" id="COG0399">
    <property type="taxonomic scope" value="Bacteria"/>
</dbReference>
<dbReference type="NCBIfam" id="TIGR02436">
    <property type="entry name" value="four helix bundle protein"/>
    <property type="match status" value="1"/>
</dbReference>
<dbReference type="PANTHER" id="PTHR38471:SF2">
    <property type="entry name" value="FOUR HELIX BUNDLE PROTEIN"/>
    <property type="match status" value="1"/>
</dbReference>
<dbReference type="NCBIfam" id="NF008911">
    <property type="entry name" value="PRK12275.1-2"/>
    <property type="match status" value="1"/>
</dbReference>
<dbReference type="AlphaFoldDB" id="E8R2K1"/>
<reference key="1">
    <citation type="submission" date="2010-11" db="EMBL/GenBank/DDBJ databases">
        <title>The complete sequence of chromosome of Isophaera pallida ATCC 43644.</title>
        <authorList>
            <consortium name="US DOE Joint Genome Institute (JGI-PGF)"/>
            <person name="Lucas S."/>
            <person name="Copeland A."/>
            <person name="Lapidus A."/>
            <person name="Bruce D."/>
            <person name="Goodwin L."/>
            <person name="Pitluck S."/>
            <person name="Kyrpides N."/>
            <person name="Mavromatis K."/>
            <person name="Pagani I."/>
            <person name="Ivanova N."/>
            <person name="Saunders E."/>
            <person name="Brettin T."/>
            <person name="Detter J.C."/>
            <person name="Han C."/>
            <person name="Tapia R."/>
            <person name="Land M."/>
            <person name="Hauser L."/>
            <person name="Markowitz V."/>
            <person name="Cheng J.-F."/>
            <person name="Hugenholtz P."/>
            <person name="Woyke T."/>
            <person name="Wu D."/>
            <person name="Eisen J.A."/>
        </authorList>
    </citation>
    <scope>NUCLEOTIDE SEQUENCE</scope>
    <source>
        <strain>ATCC 43644</strain>
    </source>
</reference>
<sequence length="123" mass="14206">MTVTLQSYRDLEVWRKAMDLAVICYRVTRSYPKQELFGLTTQIRRASSSIPANIAEGQGRQSTKEFLNFLSIARGSLKELETHLILSWRLHFLPKPILDDLLNQTETISRMIAGLRKSLENRL</sequence>
<dbReference type="CDD" id="cd16377">
    <property type="entry name" value="23S_rRNA_IVP_like"/>
    <property type="match status" value="1"/>
</dbReference>
<keyword evidence="2" id="KW-1185">Reference proteome</keyword>
<dbReference type="Gene3D" id="1.20.1440.60">
    <property type="entry name" value="23S rRNA-intervening sequence"/>
    <property type="match status" value="1"/>
</dbReference>
<keyword evidence="1" id="KW-0687">Ribonucleoprotein</keyword>
<dbReference type="SUPFAM" id="SSF158446">
    <property type="entry name" value="IVS-encoded protein-like"/>
    <property type="match status" value="1"/>
</dbReference>
<reference evidence="1 2" key="2">
    <citation type="journal article" date="2011" name="Stand. Genomic Sci.">
        <title>Complete genome sequence of Isosphaera pallida type strain (IS1B).</title>
        <authorList>
            <consortium name="US DOE Joint Genome Institute (JGI-PGF)"/>
            <person name="Goker M."/>
            <person name="Cleland D."/>
            <person name="Saunders E."/>
            <person name="Lapidus A."/>
            <person name="Nolan M."/>
            <person name="Lucas S."/>
            <person name="Hammon N."/>
            <person name="Deshpande S."/>
            <person name="Cheng J.F."/>
            <person name="Tapia R."/>
            <person name="Han C."/>
            <person name="Goodwin L."/>
            <person name="Pitluck S."/>
            <person name="Liolios K."/>
            <person name="Pagani I."/>
            <person name="Ivanova N."/>
            <person name="Mavromatis K."/>
            <person name="Pati A."/>
            <person name="Chen A."/>
            <person name="Palaniappan K."/>
            <person name="Land M."/>
            <person name="Hauser L."/>
            <person name="Chang Y.J."/>
            <person name="Jeffries C.D."/>
            <person name="Detter J.C."/>
            <person name="Beck B."/>
            <person name="Woyke T."/>
            <person name="Bristow J."/>
            <person name="Eisen J.A."/>
            <person name="Markowitz V."/>
            <person name="Hugenholtz P."/>
            <person name="Kyrpides N.C."/>
            <person name="Klenk H.P."/>
        </authorList>
    </citation>
    <scope>NUCLEOTIDE SEQUENCE [LARGE SCALE GENOMIC DNA]</scope>
    <source>
        <strain evidence="2">ATCC 43644 / DSM 9630 / IS1B</strain>
    </source>
</reference>
<proteinExistence type="predicted"/>
<dbReference type="Pfam" id="PF05635">
    <property type="entry name" value="23S_rRNA_IVP"/>
    <property type="match status" value="1"/>
</dbReference>
<protein>
    <submittedName>
        <fullName evidence="1">S23 ribosomal protein</fullName>
    </submittedName>
</protein>
<accession>E8R2K1</accession>